<organism evidence="3">
    <name type="scientific">Aphanomyces invadans</name>
    <dbReference type="NCBI Taxonomy" id="157072"/>
    <lineage>
        <taxon>Eukaryota</taxon>
        <taxon>Sar</taxon>
        <taxon>Stramenopiles</taxon>
        <taxon>Oomycota</taxon>
        <taxon>Saprolegniomycetes</taxon>
        <taxon>Saprolegniales</taxon>
        <taxon>Verrucalvaceae</taxon>
        <taxon>Aphanomyces</taxon>
    </lineage>
</organism>
<feature type="coiled-coil region" evidence="1">
    <location>
        <begin position="311"/>
        <end position="413"/>
    </location>
</feature>
<dbReference type="EMBL" id="KI913956">
    <property type="protein sequence ID" value="ETW05565.1"/>
    <property type="molecule type" value="Genomic_DNA"/>
</dbReference>
<feature type="compositionally biased region" description="Low complexity" evidence="2">
    <location>
        <begin position="1091"/>
        <end position="1110"/>
    </location>
</feature>
<feature type="coiled-coil region" evidence="1">
    <location>
        <begin position="442"/>
        <end position="548"/>
    </location>
</feature>
<feature type="compositionally biased region" description="Basic and acidic residues" evidence="2">
    <location>
        <begin position="1069"/>
        <end position="1086"/>
    </location>
</feature>
<name>A0A024UH91_9STRA</name>
<dbReference type="InterPro" id="IPR006594">
    <property type="entry name" value="LisH"/>
</dbReference>
<dbReference type="InterPro" id="IPR055289">
    <property type="entry name" value="OFD1"/>
</dbReference>
<dbReference type="STRING" id="157072.A0A024UH91"/>
<feature type="compositionally biased region" description="Basic and acidic residues" evidence="2">
    <location>
        <begin position="1000"/>
        <end position="1044"/>
    </location>
</feature>
<dbReference type="eggNOG" id="ENOG502S109">
    <property type="taxonomic scope" value="Eukaryota"/>
</dbReference>
<feature type="coiled-coil region" evidence="1">
    <location>
        <begin position="809"/>
        <end position="836"/>
    </location>
</feature>
<feature type="compositionally biased region" description="Basic and acidic residues" evidence="2">
    <location>
        <begin position="886"/>
        <end position="948"/>
    </location>
</feature>
<feature type="region of interest" description="Disordered" evidence="2">
    <location>
        <begin position="660"/>
        <end position="701"/>
    </location>
</feature>
<dbReference type="RefSeq" id="XP_008865342.1">
    <property type="nucleotide sequence ID" value="XM_008867120.1"/>
</dbReference>
<proteinExistence type="predicted"/>
<feature type="region of interest" description="Disordered" evidence="2">
    <location>
        <begin position="838"/>
        <end position="1044"/>
    </location>
</feature>
<feature type="compositionally biased region" description="Basic and acidic residues" evidence="2">
    <location>
        <begin position="970"/>
        <end position="993"/>
    </location>
</feature>
<dbReference type="GO" id="GO:0005576">
    <property type="term" value="C:extracellular region"/>
    <property type="evidence" value="ECO:0007669"/>
    <property type="project" value="GOC"/>
</dbReference>
<dbReference type="OrthoDB" id="206339at2759"/>
<dbReference type="GO" id="GO:0036064">
    <property type="term" value="C:ciliary basal body"/>
    <property type="evidence" value="ECO:0007669"/>
    <property type="project" value="TreeGrafter"/>
</dbReference>
<feature type="compositionally biased region" description="Polar residues" evidence="2">
    <location>
        <begin position="841"/>
        <end position="872"/>
    </location>
</feature>
<evidence type="ECO:0000313" key="3">
    <source>
        <dbReference type="EMBL" id="ETW05565.1"/>
    </source>
</evidence>
<reference evidence="3" key="1">
    <citation type="submission" date="2013-12" db="EMBL/GenBank/DDBJ databases">
        <title>The Genome Sequence of Aphanomyces invadans NJM9701.</title>
        <authorList>
            <consortium name="The Broad Institute Genomics Platform"/>
            <person name="Russ C."/>
            <person name="Tyler B."/>
            <person name="van West P."/>
            <person name="Dieguez-Uribeondo J."/>
            <person name="Young S.K."/>
            <person name="Zeng Q."/>
            <person name="Gargeya S."/>
            <person name="Fitzgerald M."/>
            <person name="Abouelleil A."/>
            <person name="Alvarado L."/>
            <person name="Chapman S.B."/>
            <person name="Gainer-Dewar J."/>
            <person name="Goldberg J."/>
            <person name="Griggs A."/>
            <person name="Gujja S."/>
            <person name="Hansen M."/>
            <person name="Howarth C."/>
            <person name="Imamovic A."/>
            <person name="Ireland A."/>
            <person name="Larimer J."/>
            <person name="McCowan C."/>
            <person name="Murphy C."/>
            <person name="Pearson M."/>
            <person name="Poon T.W."/>
            <person name="Priest M."/>
            <person name="Roberts A."/>
            <person name="Saif S."/>
            <person name="Shea T."/>
            <person name="Sykes S."/>
            <person name="Wortman J."/>
            <person name="Nusbaum C."/>
            <person name="Birren B."/>
        </authorList>
    </citation>
    <scope>NUCLEOTIDE SEQUENCE [LARGE SCALE GENOMIC DNA]</scope>
    <source>
        <strain evidence="3">NJM9701</strain>
    </source>
</reference>
<dbReference type="GO" id="GO:0005813">
    <property type="term" value="C:centrosome"/>
    <property type="evidence" value="ECO:0007669"/>
    <property type="project" value="TreeGrafter"/>
</dbReference>
<feature type="compositionally biased region" description="Basic and acidic residues" evidence="2">
    <location>
        <begin position="690"/>
        <end position="701"/>
    </location>
</feature>
<dbReference type="PROSITE" id="PS50896">
    <property type="entry name" value="LISH"/>
    <property type="match status" value="1"/>
</dbReference>
<evidence type="ECO:0000256" key="1">
    <source>
        <dbReference type="SAM" id="Coils"/>
    </source>
</evidence>
<dbReference type="VEuPathDB" id="FungiDB:H310_03315"/>
<feature type="region of interest" description="Disordered" evidence="2">
    <location>
        <begin position="1069"/>
        <end position="1114"/>
    </location>
</feature>
<dbReference type="PANTHER" id="PTHR39063">
    <property type="entry name" value="ORAL-FACIAL-DIGITAL SYNDROME 1 PROTEIN HOMOLOG"/>
    <property type="match status" value="1"/>
</dbReference>
<dbReference type="GO" id="GO:0060287">
    <property type="term" value="P:epithelial cilium movement involved in determination of left/right asymmetry"/>
    <property type="evidence" value="ECO:0007669"/>
    <property type="project" value="TreeGrafter"/>
</dbReference>
<evidence type="ECO:0000256" key="2">
    <source>
        <dbReference type="SAM" id="MobiDB-lite"/>
    </source>
</evidence>
<dbReference type="PANTHER" id="PTHR39063:SF1">
    <property type="entry name" value="OFD1 CENTRIOLE AND CENTRIOLAR SATELLITE PROTEIN"/>
    <property type="match status" value="1"/>
</dbReference>
<accession>A0A024UH91</accession>
<keyword evidence="1" id="KW-0175">Coiled coil</keyword>
<dbReference type="Pfam" id="PF16045">
    <property type="entry name" value="LisH_2"/>
    <property type="match status" value="1"/>
</dbReference>
<sequence length="1127" mass="128042">MDSPVEEPALSLEQMKSNLFQKFQREGTIDQIRVQLRTSFVQTLQKASHAAAVSATPNLQEWTVVEKVANSMIYQYLQTKQLKHTLSVFLPEVGPRNCDLQQDMIHKLLRHPAVPTIDVNENASSPLWLLDMLREKEQRADVITHDNQTQTIGDDHRFLLETELKRIDDLYWNQCMLQKAQSHQSFDEQLVAFQHEYDARSQAQMQKEIERIRDMEISLMRMEERKFYAKEMDDLRASLQAEYATKAQSLADTEARLRIEFAEHRQQLDSDMFELRQTLLRELDNVRSKERQLLSSIDLEAMKSANEARRLALLESNLTQRERQLDQTLKEVQEEREGQLRRVMEDADAKVHAQTTALQAMQRQLEKESQQLRESQGEFTAMAQRVAVVEGQLAAARGLHMDQKMKLEQLERERMHVDELLTASRASQVEISTKENAAIVALAHAKDTIARLERETKAERAVFASQLAEKTAAVQDALAQAHAAQTELARLKVDHADAIVSVKHAAYDAMAAERRSAKQAEDALHVQLQDLQNRCSDVEAQCHRYRTQCEDEQVHVASLRHEIASLNALLNTLKYTSPVASVPASGFSRRLPSWMPAADDSDGSRMMGAPARRAVDLDDARLFEEWKQERRGGQLHIDMPSFVASGGTTSSPPQRALINQSAASDDIRSSPATADNYSGRRKQVDEEEDVTRQRQLEEERDRAAVLERQRQEQELEAKRELEQRLLEQAAARAAMEAQLKASQDAFDRQLLAQEKAKNEVIQRLRLEADAKQAQDERKRQADARDIEARRAADAAAVQAEMAAKEEARLLEDKHVKEELARQLQEAQDQLSRQAIAIAPGGTSQNPSNHAPSSLSGKTNGGTDISSTVSHPSADSDACVRQMTLLDEDRRHEERAIEEDRMEAAVHEKLDREQLEKDRMHADEVERLEAAARAEEKARLDEADKRKTAEAAAENAAEEARQQAVAAQQKLLDDERNAKEQQHENQKRLEKELRASQVLQEQERAEAQQREEEAAKQKAQEEEKEAARLKQEAESKDVQEQKQDLNIIDEYRQRAIARRAEKLRLEQEAKAKELAQAREEAERKQREEDEAAAAAATEEVGSESGDSVLSVGGVGSDKRCVRCRNWRA</sequence>
<dbReference type="AlphaFoldDB" id="A0A024UH91"/>
<dbReference type="GeneID" id="20080365"/>
<protein>
    <submittedName>
        <fullName evidence="3">Uncharacterized protein</fullName>
    </submittedName>
</protein>
<gene>
    <name evidence="3" type="ORF">H310_03315</name>
</gene>